<dbReference type="STRING" id="5454.A0A163MBH0"/>
<evidence type="ECO:0000313" key="4">
    <source>
        <dbReference type="Proteomes" id="UP000076837"/>
    </source>
</evidence>
<evidence type="ECO:0008006" key="5">
    <source>
        <dbReference type="Google" id="ProtNLM"/>
    </source>
</evidence>
<keyword evidence="4" id="KW-1185">Reference proteome</keyword>
<feature type="signal peptide" evidence="1">
    <location>
        <begin position="1"/>
        <end position="18"/>
    </location>
</feature>
<dbReference type="EMBL" id="JYNV01000319">
    <property type="protein sequence ID" value="KZM18905.1"/>
    <property type="molecule type" value="Genomic_DNA"/>
</dbReference>
<accession>A0A163MBH0</accession>
<gene>
    <name evidence="3" type="ORF">ST47_g290</name>
    <name evidence="2" type="ORF">ST47_g9975</name>
</gene>
<keyword evidence="1" id="KW-0732">Signal</keyword>
<evidence type="ECO:0000256" key="1">
    <source>
        <dbReference type="SAM" id="SignalP"/>
    </source>
</evidence>
<name>A0A163MBH0_DIDRA</name>
<dbReference type="EMBL" id="JYNV01000011">
    <property type="protein sequence ID" value="KZM28564.1"/>
    <property type="molecule type" value="Genomic_DNA"/>
</dbReference>
<feature type="chain" id="PRO_5007997124" description="Ecp2 effector protein domain-containing protein" evidence="1">
    <location>
        <begin position="19"/>
        <end position="193"/>
    </location>
</feature>
<evidence type="ECO:0000313" key="2">
    <source>
        <dbReference type="EMBL" id="KZM18905.1"/>
    </source>
</evidence>
<organism evidence="3 4">
    <name type="scientific">Didymella rabiei</name>
    <name type="common">Chickpea ascochyta blight fungus</name>
    <name type="synonym">Mycosphaerella rabiei</name>
    <dbReference type="NCBI Taxonomy" id="5454"/>
    <lineage>
        <taxon>Eukaryota</taxon>
        <taxon>Fungi</taxon>
        <taxon>Dikarya</taxon>
        <taxon>Ascomycota</taxon>
        <taxon>Pezizomycotina</taxon>
        <taxon>Dothideomycetes</taxon>
        <taxon>Pleosporomycetidae</taxon>
        <taxon>Pleosporales</taxon>
        <taxon>Pleosporineae</taxon>
        <taxon>Didymellaceae</taxon>
        <taxon>Ascochyta</taxon>
    </lineage>
</organism>
<dbReference type="OrthoDB" id="5006988at2759"/>
<protein>
    <recommendedName>
        <fullName evidence="5">Ecp2 effector protein domain-containing protein</fullName>
    </recommendedName>
</protein>
<proteinExistence type="predicted"/>
<reference evidence="3 4" key="1">
    <citation type="journal article" date="2016" name="Sci. Rep.">
        <title>Draft genome sequencing and secretome analysis of fungal phytopathogen Ascochyta rabiei provides insight into the necrotrophic effector repertoire.</title>
        <authorList>
            <person name="Verma S."/>
            <person name="Gazara R.K."/>
            <person name="Nizam S."/>
            <person name="Parween S."/>
            <person name="Chattopadhyay D."/>
            <person name="Verma P.K."/>
        </authorList>
    </citation>
    <scope>NUCLEOTIDE SEQUENCE [LARGE SCALE GENOMIC DNA]</scope>
    <source>
        <strain evidence="3 4">ArDII</strain>
    </source>
</reference>
<comment type="caution">
    <text evidence="3">The sequence shown here is derived from an EMBL/GenBank/DDBJ whole genome shotgun (WGS) entry which is preliminary data.</text>
</comment>
<sequence>MRFSSIVATLALTASASAWKIPQGTEDGVYKVDTLEDGSTVHTKIVDAADIDRSQPEVQGISLVPDETSSLQKRGNDQVWCGCGYNMVSGDCDAAVADLKTQLRPSTINPGQAYYSIRGKVVAFACNRGNRNWTVFPQNLGDSLADITNKCGWYIAGAKQTGNDDQALLLGYQRWNGNDDFCGGARSSSQNHC</sequence>
<dbReference type="Proteomes" id="UP000076837">
    <property type="component" value="Unassembled WGS sequence"/>
</dbReference>
<dbReference type="AlphaFoldDB" id="A0A163MBH0"/>
<evidence type="ECO:0000313" key="3">
    <source>
        <dbReference type="EMBL" id="KZM28564.1"/>
    </source>
</evidence>